<feature type="transmembrane region" description="Helical" evidence="1">
    <location>
        <begin position="248"/>
        <end position="269"/>
    </location>
</feature>
<keyword evidence="1" id="KW-0812">Transmembrane</keyword>
<feature type="transmembrane region" description="Helical" evidence="1">
    <location>
        <begin position="220"/>
        <end position="236"/>
    </location>
</feature>
<feature type="transmembrane region" description="Helical" evidence="1">
    <location>
        <begin position="85"/>
        <end position="104"/>
    </location>
</feature>
<evidence type="ECO:0000313" key="2">
    <source>
        <dbReference type="EMBL" id="MDA0162690.1"/>
    </source>
</evidence>
<name>A0A9X3S0Z7_9ACTN</name>
<feature type="transmembrane region" description="Helical" evidence="1">
    <location>
        <begin position="156"/>
        <end position="175"/>
    </location>
</feature>
<accession>A0A9X3S0Z7</accession>
<keyword evidence="1" id="KW-0472">Membrane</keyword>
<proteinExistence type="predicted"/>
<comment type="caution">
    <text evidence="2">The sequence shown here is derived from an EMBL/GenBank/DDBJ whole genome shotgun (WGS) entry which is preliminary data.</text>
</comment>
<feature type="transmembrane region" description="Helical" evidence="1">
    <location>
        <begin position="20"/>
        <end position="39"/>
    </location>
</feature>
<evidence type="ECO:0000256" key="1">
    <source>
        <dbReference type="SAM" id="Phobius"/>
    </source>
</evidence>
<dbReference type="Proteomes" id="UP001149140">
    <property type="component" value="Unassembled WGS sequence"/>
</dbReference>
<organism evidence="2 3">
    <name type="scientific">Solirubrobacter ginsenosidimutans</name>
    <dbReference type="NCBI Taxonomy" id="490573"/>
    <lineage>
        <taxon>Bacteria</taxon>
        <taxon>Bacillati</taxon>
        <taxon>Actinomycetota</taxon>
        <taxon>Thermoleophilia</taxon>
        <taxon>Solirubrobacterales</taxon>
        <taxon>Solirubrobacteraceae</taxon>
        <taxon>Solirubrobacter</taxon>
    </lineage>
</organism>
<feature type="transmembrane region" description="Helical" evidence="1">
    <location>
        <begin position="116"/>
        <end position="135"/>
    </location>
</feature>
<dbReference type="AlphaFoldDB" id="A0A9X3S0Z7"/>
<gene>
    <name evidence="2" type="ORF">OM076_20630</name>
</gene>
<dbReference type="EMBL" id="JAPDOD010000020">
    <property type="protein sequence ID" value="MDA0162690.1"/>
    <property type="molecule type" value="Genomic_DNA"/>
</dbReference>
<evidence type="ECO:0000313" key="3">
    <source>
        <dbReference type="Proteomes" id="UP001149140"/>
    </source>
</evidence>
<keyword evidence="1" id="KW-1133">Transmembrane helix</keyword>
<keyword evidence="3" id="KW-1185">Reference proteome</keyword>
<sequence>MDSTVVNVGVAGRVQPLTRAGIWVLAILAAANGLFLYFLPAQAETHYAWSIKPPVNAAFIGAGFLAGTLATGLVLAFATRWRTFSTLPIALWVLATSLFTATLIHNDRFKFDYPPTWVWTFVYAVVPFAVPYLVFRQRANADPEPQADPKLNVVRIASAILGAGILAGAIALFAAPVDLGKHWLWPLTPLLARAVAAWYALFGTMLISCAIGMRRPADAIIPYATLGCWSVLLLLLPVLHDADVSGGALWYALMAALVGLSAYALSIGLPDRRNL</sequence>
<feature type="transmembrane region" description="Helical" evidence="1">
    <location>
        <begin position="59"/>
        <end position="78"/>
    </location>
</feature>
<reference evidence="2" key="1">
    <citation type="submission" date="2022-10" db="EMBL/GenBank/DDBJ databases">
        <title>The WGS of Solirubrobacter ginsenosidimutans DSM 21036.</title>
        <authorList>
            <person name="Jiang Z."/>
        </authorList>
    </citation>
    <scope>NUCLEOTIDE SEQUENCE</scope>
    <source>
        <strain evidence="2">DSM 21036</strain>
    </source>
</reference>
<feature type="transmembrane region" description="Helical" evidence="1">
    <location>
        <begin position="195"/>
        <end position="213"/>
    </location>
</feature>
<protein>
    <submittedName>
        <fullName evidence="2">Uncharacterized protein</fullName>
    </submittedName>
</protein>